<reference evidence="2 3" key="1">
    <citation type="journal article" date="2019" name="Gigascience">
        <title>Whole-genome sequence of the oriental lung fluke Paragonimus westermani.</title>
        <authorList>
            <person name="Oey H."/>
            <person name="Zakrzewski M."/>
            <person name="Narain K."/>
            <person name="Devi K.R."/>
            <person name="Agatsuma T."/>
            <person name="Nawaratna S."/>
            <person name="Gobert G.N."/>
            <person name="Jones M.K."/>
            <person name="Ragan M.A."/>
            <person name="McManus D.P."/>
            <person name="Krause L."/>
        </authorList>
    </citation>
    <scope>NUCLEOTIDE SEQUENCE [LARGE SCALE GENOMIC DNA]</scope>
    <source>
        <strain evidence="2 3">IND2009</strain>
    </source>
</reference>
<organism evidence="2 3">
    <name type="scientific">Paragonimus westermani</name>
    <dbReference type="NCBI Taxonomy" id="34504"/>
    <lineage>
        <taxon>Eukaryota</taxon>
        <taxon>Metazoa</taxon>
        <taxon>Spiralia</taxon>
        <taxon>Lophotrochozoa</taxon>
        <taxon>Platyhelminthes</taxon>
        <taxon>Trematoda</taxon>
        <taxon>Digenea</taxon>
        <taxon>Plagiorchiida</taxon>
        <taxon>Troglotremata</taxon>
        <taxon>Troglotrematidae</taxon>
        <taxon>Paragonimus</taxon>
    </lineage>
</organism>
<keyword evidence="3" id="KW-1185">Reference proteome</keyword>
<sequence length="343" mass="39486">MSRRLRTVHHALIPTDKLPHQSGQTEADTELSIGSLVHVRDYHPTHEELTDGVLKARRGKVLLEVSVGNSTWIRHRNQLRPQHPDVSMRETQQALPLDILLDMFTNPTDVRSPIPTTDLCANDRLFRKRWTDRVRRPVCPLQVEVLNVSKQLLDINVHHGLLQHQRLPLLEECAGGFLANHGYGVDRCSRSLKQKKRLRKYWKHIRCTIKQLEIRGHLMDDPQLRDLLDGETDRRWTPSARLSLYKNPRIKLWKTRSVNGTPPKIDTPVSTKRNGFTDWFLSQICGKLGSILFEVQVGTDIWHVMLTRFNPRISPDQKAVPLKISMDTLGSPQLEPATKPTNM</sequence>
<evidence type="ECO:0000256" key="1">
    <source>
        <dbReference type="SAM" id="MobiDB-lite"/>
    </source>
</evidence>
<feature type="region of interest" description="Disordered" evidence="1">
    <location>
        <begin position="1"/>
        <end position="25"/>
    </location>
</feature>
<evidence type="ECO:0000313" key="2">
    <source>
        <dbReference type="EMBL" id="KAA3674866.1"/>
    </source>
</evidence>
<gene>
    <name evidence="2" type="ORF">DEA37_0005728</name>
</gene>
<dbReference type="Proteomes" id="UP000324629">
    <property type="component" value="Unassembled WGS sequence"/>
</dbReference>
<proteinExistence type="predicted"/>
<protein>
    <submittedName>
        <fullName evidence="2">Uncharacterized protein</fullName>
    </submittedName>
</protein>
<comment type="caution">
    <text evidence="2">The sequence shown here is derived from an EMBL/GenBank/DDBJ whole genome shotgun (WGS) entry which is preliminary data.</text>
</comment>
<evidence type="ECO:0000313" key="3">
    <source>
        <dbReference type="Proteomes" id="UP000324629"/>
    </source>
</evidence>
<dbReference type="AlphaFoldDB" id="A0A5J4NGT8"/>
<name>A0A5J4NGT8_9TREM</name>
<accession>A0A5J4NGT8</accession>
<dbReference type="EMBL" id="QNGE01002863">
    <property type="protein sequence ID" value="KAA3674866.1"/>
    <property type="molecule type" value="Genomic_DNA"/>
</dbReference>